<protein>
    <submittedName>
        <fullName evidence="2">Uncharacterized protein</fullName>
    </submittedName>
</protein>
<reference evidence="2" key="1">
    <citation type="submission" date="2021-01" db="EMBL/GenBank/DDBJ databases">
        <title>Whole genome shotgun sequence of Actinoplanes cyaneus NBRC 14990.</title>
        <authorList>
            <person name="Komaki H."/>
            <person name="Tamura T."/>
        </authorList>
    </citation>
    <scope>NUCLEOTIDE SEQUENCE</scope>
    <source>
        <strain evidence="2">NBRC 14990</strain>
    </source>
</reference>
<dbReference type="AlphaFoldDB" id="A0A919IF79"/>
<feature type="region of interest" description="Disordered" evidence="1">
    <location>
        <begin position="106"/>
        <end position="143"/>
    </location>
</feature>
<feature type="compositionally biased region" description="Acidic residues" evidence="1">
    <location>
        <begin position="59"/>
        <end position="76"/>
    </location>
</feature>
<accession>A0A919IF79</accession>
<proteinExistence type="predicted"/>
<comment type="caution">
    <text evidence="2">The sequence shown here is derived from an EMBL/GenBank/DDBJ whole genome shotgun (WGS) entry which is preliminary data.</text>
</comment>
<feature type="compositionally biased region" description="Low complexity" evidence="1">
    <location>
        <begin position="118"/>
        <end position="131"/>
    </location>
</feature>
<feature type="region of interest" description="Disordered" evidence="1">
    <location>
        <begin position="59"/>
        <end position="91"/>
    </location>
</feature>
<dbReference type="Proteomes" id="UP000619479">
    <property type="component" value="Unassembled WGS sequence"/>
</dbReference>
<dbReference type="EMBL" id="BOMH01000016">
    <property type="protein sequence ID" value="GID64317.1"/>
    <property type="molecule type" value="Genomic_DNA"/>
</dbReference>
<organism evidence="2 3">
    <name type="scientific">Actinoplanes cyaneus</name>
    <dbReference type="NCBI Taxonomy" id="52696"/>
    <lineage>
        <taxon>Bacteria</taxon>
        <taxon>Bacillati</taxon>
        <taxon>Actinomycetota</taxon>
        <taxon>Actinomycetes</taxon>
        <taxon>Micromonosporales</taxon>
        <taxon>Micromonosporaceae</taxon>
        <taxon>Actinoplanes</taxon>
    </lineage>
</organism>
<evidence type="ECO:0000313" key="2">
    <source>
        <dbReference type="EMBL" id="GID64317.1"/>
    </source>
</evidence>
<evidence type="ECO:0000256" key="1">
    <source>
        <dbReference type="SAM" id="MobiDB-lite"/>
    </source>
</evidence>
<keyword evidence="3" id="KW-1185">Reference proteome</keyword>
<name>A0A919IF79_9ACTN</name>
<sequence>MLVTLTVVMNPLFQELVEQLALSSSTGGGGGVVFVTDGLGLADDFDGFGETELFEGLAETDLDGEGDAEAGADGETDGAVVPGADSGGSGTVVDSAACRSAEGCTIVGDSPADAVPPARTAMNTTRATRIAPARPKTPRAMKN</sequence>
<gene>
    <name evidence="2" type="ORF">Acy02nite_21980</name>
</gene>
<evidence type="ECO:0000313" key="3">
    <source>
        <dbReference type="Proteomes" id="UP000619479"/>
    </source>
</evidence>